<dbReference type="Gene3D" id="2.30.29.30">
    <property type="entry name" value="Pleckstrin-homology domain (PH domain)/Phosphotyrosine-binding domain (PTB)"/>
    <property type="match status" value="1"/>
</dbReference>
<dbReference type="GO" id="GO:0005085">
    <property type="term" value="F:guanyl-nucleotide exchange factor activity"/>
    <property type="evidence" value="ECO:0007669"/>
    <property type="project" value="InterPro"/>
</dbReference>
<sequence>MKSRESEIEMCLGQILKENFENFSKPYYLYLSNRSKAIETHQKLMSKSNKYKKLIMTLESLHGTATEKISISSLLIEPVQRIPRYTLLIDEILKLTAEDHDDREHLYSAKDVANQIASVHEGQEEITARVINNLITSVKNCPPTLLKTNRRLISHIDADEIDILNGKVLRFVTLILFNDILVVVKRVSQSASGHSHRTDFKFKSCVSLTSVDISIPKRSAEDPERLDDIIYIRVSDNAMDDQEYFSSGRLRQYVLGNNSHGGPSFVRLVNEQRASTSVSGEDQSFILKKHVGASDVFFCIRPQQGYNLCTTKNSMALCFESPDDDSSSLVSNPTILGKDGGLLIVQKHDNNVYRSTLCTSLPMSEMNSQKTVATYQLTELLNRSSPQYQRTQFSALMMKQPTNDGRSVDRTIETC</sequence>
<comment type="caution">
    <text evidence="2">The sequence shown here is derived from an EMBL/GenBank/DDBJ whole genome shotgun (WGS) entry which is preliminary data.</text>
</comment>
<dbReference type="AlphaFoldDB" id="A0AAD5EH14"/>
<evidence type="ECO:0000259" key="1">
    <source>
        <dbReference type="PROSITE" id="PS50010"/>
    </source>
</evidence>
<accession>A0AAD5EH14</accession>
<dbReference type="Pfam" id="PF00621">
    <property type="entry name" value="RhoGEF"/>
    <property type="match status" value="1"/>
</dbReference>
<dbReference type="GeneID" id="75911328"/>
<dbReference type="GO" id="GO:0005737">
    <property type="term" value="C:cytoplasm"/>
    <property type="evidence" value="ECO:0007669"/>
    <property type="project" value="TreeGrafter"/>
</dbReference>
<dbReference type="InterPro" id="IPR011993">
    <property type="entry name" value="PH-like_dom_sf"/>
</dbReference>
<dbReference type="InterPro" id="IPR035899">
    <property type="entry name" value="DBL_dom_sf"/>
</dbReference>
<reference evidence="2" key="2">
    <citation type="journal article" date="2022" name="Proc. Natl. Acad. Sci. U.S.A.">
        <title>Diploid-dominant life cycles characterize the early evolution of Fungi.</title>
        <authorList>
            <person name="Amses K.R."/>
            <person name="Simmons D.R."/>
            <person name="Longcore J.E."/>
            <person name="Mondo S.J."/>
            <person name="Seto K."/>
            <person name="Jeronimo G.H."/>
            <person name="Bonds A.E."/>
            <person name="Quandt C.A."/>
            <person name="Davis W.J."/>
            <person name="Chang Y."/>
            <person name="Federici B.A."/>
            <person name="Kuo A."/>
            <person name="LaButti K."/>
            <person name="Pangilinan J."/>
            <person name="Andreopoulos W."/>
            <person name="Tritt A."/>
            <person name="Riley R."/>
            <person name="Hundley H."/>
            <person name="Johnson J."/>
            <person name="Lipzen A."/>
            <person name="Barry K."/>
            <person name="Lang B.F."/>
            <person name="Cuomo C.A."/>
            <person name="Buchler N.E."/>
            <person name="Grigoriev I.V."/>
            <person name="Spatafora J.W."/>
            <person name="Stajich J.E."/>
            <person name="James T.Y."/>
        </authorList>
    </citation>
    <scope>NUCLEOTIDE SEQUENCE</scope>
    <source>
        <strain evidence="2">AG</strain>
    </source>
</reference>
<dbReference type="PANTHER" id="PTHR12673">
    <property type="entry name" value="FACIOGENITAL DYSPLASIA PROTEIN"/>
    <property type="match status" value="1"/>
</dbReference>
<dbReference type="PANTHER" id="PTHR12673:SF159">
    <property type="entry name" value="LD03170P"/>
    <property type="match status" value="1"/>
</dbReference>
<gene>
    <name evidence="2" type="ORF">K450DRAFT_222933</name>
</gene>
<dbReference type="RefSeq" id="XP_051448301.1">
    <property type="nucleotide sequence ID" value="XM_051585980.1"/>
</dbReference>
<reference evidence="2" key="1">
    <citation type="submission" date="2021-06" db="EMBL/GenBank/DDBJ databases">
        <authorList>
            <consortium name="DOE Joint Genome Institute"/>
            <person name="Mondo S.J."/>
            <person name="Amses K.R."/>
            <person name="Simmons D.R."/>
            <person name="Longcore J.E."/>
            <person name="Seto K."/>
            <person name="Alves G.H."/>
            <person name="Bonds A.E."/>
            <person name="Quandt C.A."/>
            <person name="Davis W.J."/>
            <person name="Chang Y."/>
            <person name="Letcher P.M."/>
            <person name="Powell M.J."/>
            <person name="Kuo A."/>
            <person name="Labutti K."/>
            <person name="Pangilinan J."/>
            <person name="Andreopoulos W."/>
            <person name="Tritt A."/>
            <person name="Riley R."/>
            <person name="Hundley H."/>
            <person name="Johnson J."/>
            <person name="Lipzen A."/>
            <person name="Barry K."/>
            <person name="Berbee M.L."/>
            <person name="Buchler N.E."/>
            <person name="Grigoriev I.V."/>
            <person name="Spatafora J.W."/>
            <person name="Stajich J.E."/>
            <person name="James T.Y."/>
        </authorList>
    </citation>
    <scope>NUCLEOTIDE SEQUENCE</scope>
    <source>
        <strain evidence="2">AG</strain>
    </source>
</reference>
<keyword evidence="3" id="KW-1185">Reference proteome</keyword>
<dbReference type="SUPFAM" id="SSF48065">
    <property type="entry name" value="DBL homology domain (DH-domain)"/>
    <property type="match status" value="1"/>
</dbReference>
<dbReference type="InterPro" id="IPR051092">
    <property type="entry name" value="FYVE_RhoGEF_PH"/>
</dbReference>
<protein>
    <recommendedName>
        <fullName evidence="1">DH domain-containing protein</fullName>
    </recommendedName>
</protein>
<evidence type="ECO:0000313" key="3">
    <source>
        <dbReference type="Proteomes" id="UP001206595"/>
    </source>
</evidence>
<dbReference type="EMBL" id="MU620896">
    <property type="protein sequence ID" value="KAI8583297.1"/>
    <property type="molecule type" value="Genomic_DNA"/>
</dbReference>
<dbReference type="PROSITE" id="PS50010">
    <property type="entry name" value="DH_2"/>
    <property type="match status" value="1"/>
</dbReference>
<name>A0AAD5EH14_UMBRA</name>
<proteinExistence type="predicted"/>
<dbReference type="Gene3D" id="1.20.900.10">
    <property type="entry name" value="Dbl homology (DH) domain"/>
    <property type="match status" value="1"/>
</dbReference>
<feature type="domain" description="DH" evidence="1">
    <location>
        <begin position="1"/>
        <end position="123"/>
    </location>
</feature>
<dbReference type="Proteomes" id="UP001206595">
    <property type="component" value="Unassembled WGS sequence"/>
</dbReference>
<organism evidence="2 3">
    <name type="scientific">Umbelopsis ramanniana AG</name>
    <dbReference type="NCBI Taxonomy" id="1314678"/>
    <lineage>
        <taxon>Eukaryota</taxon>
        <taxon>Fungi</taxon>
        <taxon>Fungi incertae sedis</taxon>
        <taxon>Mucoromycota</taxon>
        <taxon>Mucoromycotina</taxon>
        <taxon>Umbelopsidomycetes</taxon>
        <taxon>Umbelopsidales</taxon>
        <taxon>Umbelopsidaceae</taxon>
        <taxon>Umbelopsis</taxon>
    </lineage>
</organism>
<dbReference type="InterPro" id="IPR000219">
    <property type="entry name" value="DH_dom"/>
</dbReference>
<evidence type="ECO:0000313" key="2">
    <source>
        <dbReference type="EMBL" id="KAI8583297.1"/>
    </source>
</evidence>